<evidence type="ECO:0000313" key="7">
    <source>
        <dbReference type="Proteomes" id="UP000044377"/>
    </source>
</evidence>
<feature type="domain" description="HTH lysR-type" evidence="5">
    <location>
        <begin position="1"/>
        <end position="58"/>
    </location>
</feature>
<dbReference type="SUPFAM" id="SSF46785">
    <property type="entry name" value="Winged helix' DNA-binding domain"/>
    <property type="match status" value="1"/>
</dbReference>
<proteinExistence type="inferred from homology"/>
<dbReference type="Gene3D" id="1.10.10.10">
    <property type="entry name" value="Winged helix-like DNA-binding domain superfamily/Winged helix DNA-binding domain"/>
    <property type="match status" value="1"/>
</dbReference>
<dbReference type="AlphaFoldDB" id="A0A0G4K023"/>
<keyword evidence="7" id="KW-1185">Reference proteome</keyword>
<dbReference type="Gene3D" id="3.40.190.290">
    <property type="match status" value="1"/>
</dbReference>
<organism evidence="6 7">
    <name type="scientific">Brenneria goodwinii</name>
    <dbReference type="NCBI Taxonomy" id="1109412"/>
    <lineage>
        <taxon>Bacteria</taxon>
        <taxon>Pseudomonadati</taxon>
        <taxon>Pseudomonadota</taxon>
        <taxon>Gammaproteobacteria</taxon>
        <taxon>Enterobacterales</taxon>
        <taxon>Pectobacteriaceae</taxon>
        <taxon>Brenneria</taxon>
    </lineage>
</organism>
<evidence type="ECO:0000256" key="4">
    <source>
        <dbReference type="ARBA" id="ARBA00023163"/>
    </source>
</evidence>
<protein>
    <submittedName>
        <fullName evidence="6">Cyn operon transcriptional activator</fullName>
    </submittedName>
</protein>
<reference evidence="7" key="1">
    <citation type="submission" date="2015-01" db="EMBL/GenBank/DDBJ databases">
        <authorList>
            <person name="Paterson Steve"/>
        </authorList>
    </citation>
    <scope>NUCLEOTIDE SEQUENCE [LARGE SCALE GENOMIC DNA]</scope>
    <source>
        <strain evidence="7">OBR1</strain>
    </source>
</reference>
<dbReference type="GO" id="GO:0003700">
    <property type="term" value="F:DNA-binding transcription factor activity"/>
    <property type="evidence" value="ECO:0007669"/>
    <property type="project" value="InterPro"/>
</dbReference>
<dbReference type="InterPro" id="IPR005119">
    <property type="entry name" value="LysR_subst-bd"/>
</dbReference>
<dbReference type="PANTHER" id="PTHR30126:SF40">
    <property type="entry name" value="HTH-TYPE TRANSCRIPTIONAL REGULATOR GLTR"/>
    <property type="match status" value="1"/>
</dbReference>
<evidence type="ECO:0000259" key="5">
    <source>
        <dbReference type="PROSITE" id="PS50931"/>
    </source>
</evidence>
<dbReference type="InterPro" id="IPR036390">
    <property type="entry name" value="WH_DNA-bd_sf"/>
</dbReference>
<dbReference type="Pfam" id="PF03466">
    <property type="entry name" value="LysR_substrate"/>
    <property type="match status" value="1"/>
</dbReference>
<dbReference type="STRING" id="1109412.BN1221_03979c"/>
<dbReference type="PRINTS" id="PR00039">
    <property type="entry name" value="HTHLYSR"/>
</dbReference>
<dbReference type="FunFam" id="1.10.10.10:FF:000001">
    <property type="entry name" value="LysR family transcriptional regulator"/>
    <property type="match status" value="1"/>
</dbReference>
<evidence type="ECO:0000256" key="1">
    <source>
        <dbReference type="ARBA" id="ARBA00009437"/>
    </source>
</evidence>
<gene>
    <name evidence="6" type="ORF">BN1221_03979c</name>
</gene>
<dbReference type="OrthoDB" id="464481at2"/>
<name>A0A0G4K023_9GAMM</name>
<dbReference type="SUPFAM" id="SSF53850">
    <property type="entry name" value="Periplasmic binding protein-like II"/>
    <property type="match status" value="1"/>
</dbReference>
<sequence>MKICELMTFATVARCANITAAARELNTVQSNVTTRIRALENHIGLPLLERHSRGVALTGAGQRLLPYAQQAVALLDEAARVARDEGEAQGPLVIGSMETTLAVRLPDVLARFHARYADVQLIMKIDSTAALVERVLNNEVYGAFVAGPIDHPLLSAEQVFEEELVLVTPRRWPTLQAFRMDSQPVTALMFRMGCAYRQRLEQLLVYLGRPSFQRLDFGSLDGILGCIGAGVGITLLPRSVVAKSGLADRLQVHTVDESIARVSTLFIRRREAQQTTTMRLFLDCLREEKTMPIAV</sequence>
<dbReference type="RefSeq" id="WP_048639932.1">
    <property type="nucleotide sequence ID" value="NZ_CGIG01000001.1"/>
</dbReference>
<keyword evidence="3" id="KW-0238">DNA-binding</keyword>
<keyword evidence="2" id="KW-0805">Transcription regulation</keyword>
<dbReference type="PANTHER" id="PTHR30126">
    <property type="entry name" value="HTH-TYPE TRANSCRIPTIONAL REGULATOR"/>
    <property type="match status" value="1"/>
</dbReference>
<evidence type="ECO:0000313" key="6">
    <source>
        <dbReference type="EMBL" id="CPR19827.1"/>
    </source>
</evidence>
<dbReference type="GO" id="GO:0000976">
    <property type="term" value="F:transcription cis-regulatory region binding"/>
    <property type="evidence" value="ECO:0007669"/>
    <property type="project" value="TreeGrafter"/>
</dbReference>
<dbReference type="InterPro" id="IPR036388">
    <property type="entry name" value="WH-like_DNA-bd_sf"/>
</dbReference>
<accession>A0A0G4K023</accession>
<keyword evidence="4" id="KW-0804">Transcription</keyword>
<comment type="similarity">
    <text evidence="1">Belongs to the LysR transcriptional regulatory family.</text>
</comment>
<evidence type="ECO:0000256" key="2">
    <source>
        <dbReference type="ARBA" id="ARBA00023015"/>
    </source>
</evidence>
<dbReference type="PROSITE" id="PS50931">
    <property type="entry name" value="HTH_LYSR"/>
    <property type="match status" value="1"/>
</dbReference>
<dbReference type="Pfam" id="PF00126">
    <property type="entry name" value="HTH_1"/>
    <property type="match status" value="1"/>
</dbReference>
<dbReference type="EMBL" id="CGIG01000001">
    <property type="protein sequence ID" value="CPR19827.1"/>
    <property type="molecule type" value="Genomic_DNA"/>
</dbReference>
<dbReference type="InterPro" id="IPR000847">
    <property type="entry name" value="LysR_HTH_N"/>
</dbReference>
<dbReference type="Proteomes" id="UP000044377">
    <property type="component" value="Unassembled WGS sequence"/>
</dbReference>
<evidence type="ECO:0000256" key="3">
    <source>
        <dbReference type="ARBA" id="ARBA00023125"/>
    </source>
</evidence>